<keyword evidence="1" id="KW-1133">Transmembrane helix</keyword>
<evidence type="ECO:0000313" key="3">
    <source>
        <dbReference type="Proteomes" id="UP001203665"/>
    </source>
</evidence>
<dbReference type="InterPro" id="IPR020185">
    <property type="entry name" value="Spore_morphogenesis_YwcE"/>
</dbReference>
<accession>A0ABT0XFF4</accession>
<organism evidence="2 3">
    <name type="scientific">Alkalicoccobacillus plakortidis</name>
    <dbReference type="NCBI Taxonomy" id="444060"/>
    <lineage>
        <taxon>Bacteria</taxon>
        <taxon>Bacillati</taxon>
        <taxon>Bacillota</taxon>
        <taxon>Bacilli</taxon>
        <taxon>Bacillales</taxon>
        <taxon>Bacillaceae</taxon>
        <taxon>Alkalicoccobacillus</taxon>
    </lineage>
</organism>
<name>A0ABT0XFF4_9BACI</name>
<feature type="transmembrane region" description="Helical" evidence="1">
    <location>
        <begin position="29"/>
        <end position="50"/>
    </location>
</feature>
<feature type="transmembrane region" description="Helical" evidence="1">
    <location>
        <begin position="6"/>
        <end position="22"/>
    </location>
</feature>
<keyword evidence="3" id="KW-1185">Reference proteome</keyword>
<dbReference type="EMBL" id="JAMQJY010000001">
    <property type="protein sequence ID" value="MCM2674612.1"/>
    <property type="molecule type" value="Genomic_DNA"/>
</dbReference>
<proteinExistence type="predicted"/>
<protein>
    <submittedName>
        <fullName evidence="2">Spore morphogenesis/germination protein YwcE</fullName>
    </submittedName>
</protein>
<reference evidence="2" key="1">
    <citation type="submission" date="2022-06" db="EMBL/GenBank/DDBJ databases">
        <title>Alkalicoccobacillus porphyridii sp. nov., isolated from a marine red alga, Porphyridium purpureum and reclassification of Shouchella plakortidis and Shouchella gibsonii as Alkalicoccobacillus plakortidis comb. nov. and Alkalicoccobacillus gibsonii comb. nov.</title>
        <authorList>
            <person name="Kim K.H."/>
            <person name="Lee J.K."/>
            <person name="Han D.M."/>
            <person name="Baek J.H."/>
            <person name="Jeon C.O."/>
        </authorList>
    </citation>
    <scope>NUCLEOTIDE SEQUENCE</scope>
    <source>
        <strain evidence="2">DSM 19153</strain>
    </source>
</reference>
<comment type="caution">
    <text evidence="2">The sequence shown here is derived from an EMBL/GenBank/DDBJ whole genome shotgun (WGS) entry which is preliminary data.</text>
</comment>
<sequence length="92" mass="10824">MGIFFFYMFVASATPLFLWLEYHKLAVASIPGIFAMWILGAIYIISPSWWLEAWFIFTFSVNVVLAHYAAIVLYGMPYIKQKRLERQPKRLI</sequence>
<evidence type="ECO:0000313" key="2">
    <source>
        <dbReference type="EMBL" id="MCM2674612.1"/>
    </source>
</evidence>
<dbReference type="Pfam" id="PF17368">
    <property type="entry name" value="YwcE"/>
    <property type="match status" value="1"/>
</dbReference>
<dbReference type="RefSeq" id="WP_251604555.1">
    <property type="nucleotide sequence ID" value="NZ_JAMQJY010000001.1"/>
</dbReference>
<evidence type="ECO:0000256" key="1">
    <source>
        <dbReference type="SAM" id="Phobius"/>
    </source>
</evidence>
<keyword evidence="1" id="KW-0812">Transmembrane</keyword>
<keyword evidence="1" id="KW-0472">Membrane</keyword>
<gene>
    <name evidence="2" type="ORF">NDM98_03205</name>
</gene>
<feature type="transmembrane region" description="Helical" evidence="1">
    <location>
        <begin position="56"/>
        <end position="79"/>
    </location>
</feature>
<dbReference type="Proteomes" id="UP001203665">
    <property type="component" value="Unassembled WGS sequence"/>
</dbReference>